<dbReference type="Pfam" id="PF07249">
    <property type="entry name" value="Cerato-platanin"/>
    <property type="match status" value="1"/>
</dbReference>
<dbReference type="SUPFAM" id="SSF50685">
    <property type="entry name" value="Barwin-like endoglucanases"/>
    <property type="match status" value="1"/>
</dbReference>
<dbReference type="InterPro" id="IPR010829">
    <property type="entry name" value="Cerato-platanin"/>
</dbReference>
<dbReference type="AlphaFoldDB" id="A0A0C9V8L0"/>
<keyword evidence="4" id="KW-0732">Signal</keyword>
<dbReference type="CDD" id="cd22778">
    <property type="entry name" value="DPBB_CEPL-like"/>
    <property type="match status" value="1"/>
</dbReference>
<dbReference type="EMBL" id="KN837208">
    <property type="protein sequence ID" value="KIJ33780.1"/>
    <property type="molecule type" value="Genomic_DNA"/>
</dbReference>
<evidence type="ECO:0000256" key="4">
    <source>
        <dbReference type="SAM" id="SignalP"/>
    </source>
</evidence>
<organism evidence="5 6">
    <name type="scientific">Sphaerobolus stellatus (strain SS14)</name>
    <dbReference type="NCBI Taxonomy" id="990650"/>
    <lineage>
        <taxon>Eukaryota</taxon>
        <taxon>Fungi</taxon>
        <taxon>Dikarya</taxon>
        <taxon>Basidiomycota</taxon>
        <taxon>Agaricomycotina</taxon>
        <taxon>Agaricomycetes</taxon>
        <taxon>Phallomycetidae</taxon>
        <taxon>Geastrales</taxon>
        <taxon>Sphaerobolaceae</taxon>
        <taxon>Sphaerobolus</taxon>
    </lineage>
</organism>
<name>A0A0C9V8L0_SPHS4</name>
<comment type="subcellular location">
    <subcellularLocation>
        <location evidence="1">Secreted</location>
    </subcellularLocation>
</comment>
<dbReference type="OrthoDB" id="4898945at2759"/>
<comment type="similarity">
    <text evidence="2">Belongs to the cerato-platanin family.</text>
</comment>
<evidence type="ECO:0008006" key="7">
    <source>
        <dbReference type="Google" id="ProtNLM"/>
    </source>
</evidence>
<dbReference type="Proteomes" id="UP000054279">
    <property type="component" value="Unassembled WGS sequence"/>
</dbReference>
<keyword evidence="6" id="KW-1185">Reference proteome</keyword>
<keyword evidence="3" id="KW-0964">Secreted</keyword>
<sequence length="147" mass="14815">MKHWLSLTVFFALASSSAAVPTANVTATTASFDNAYDNAKGSLDTVACSGTNALTIATKGARTFGALPSFPRIGGAPAVAGFNSPNCGSCWALTFENETINVLAIDVAASSFNIAQAALDELTGGQAIQLGRVNVTAVEVAPSACGL</sequence>
<evidence type="ECO:0000313" key="5">
    <source>
        <dbReference type="EMBL" id="KIJ33780.1"/>
    </source>
</evidence>
<proteinExistence type="inferred from homology"/>
<reference evidence="5 6" key="1">
    <citation type="submission" date="2014-06" db="EMBL/GenBank/DDBJ databases">
        <title>Evolutionary Origins and Diversification of the Mycorrhizal Mutualists.</title>
        <authorList>
            <consortium name="DOE Joint Genome Institute"/>
            <consortium name="Mycorrhizal Genomics Consortium"/>
            <person name="Kohler A."/>
            <person name="Kuo A."/>
            <person name="Nagy L.G."/>
            <person name="Floudas D."/>
            <person name="Copeland A."/>
            <person name="Barry K.W."/>
            <person name="Cichocki N."/>
            <person name="Veneault-Fourrey C."/>
            <person name="LaButti K."/>
            <person name="Lindquist E.A."/>
            <person name="Lipzen A."/>
            <person name="Lundell T."/>
            <person name="Morin E."/>
            <person name="Murat C."/>
            <person name="Riley R."/>
            <person name="Ohm R."/>
            <person name="Sun H."/>
            <person name="Tunlid A."/>
            <person name="Henrissat B."/>
            <person name="Grigoriev I.V."/>
            <person name="Hibbett D.S."/>
            <person name="Martin F."/>
        </authorList>
    </citation>
    <scope>NUCLEOTIDE SEQUENCE [LARGE SCALE GENOMIC DNA]</scope>
    <source>
        <strain evidence="5 6">SS14</strain>
    </source>
</reference>
<dbReference type="HOGENOM" id="CLU_111635_0_0_1"/>
<feature type="signal peptide" evidence="4">
    <location>
        <begin position="1"/>
        <end position="19"/>
    </location>
</feature>
<feature type="chain" id="PRO_5002204539" description="Cerato-platanin" evidence="4">
    <location>
        <begin position="20"/>
        <end position="147"/>
    </location>
</feature>
<evidence type="ECO:0000256" key="1">
    <source>
        <dbReference type="ARBA" id="ARBA00004613"/>
    </source>
</evidence>
<evidence type="ECO:0000313" key="6">
    <source>
        <dbReference type="Proteomes" id="UP000054279"/>
    </source>
</evidence>
<dbReference type="Gene3D" id="2.40.40.10">
    <property type="entry name" value="RlpA-like domain"/>
    <property type="match status" value="1"/>
</dbReference>
<gene>
    <name evidence="5" type="ORF">M422DRAFT_182873</name>
</gene>
<evidence type="ECO:0000256" key="2">
    <source>
        <dbReference type="ARBA" id="ARBA00010421"/>
    </source>
</evidence>
<dbReference type="GO" id="GO:0005576">
    <property type="term" value="C:extracellular region"/>
    <property type="evidence" value="ECO:0007669"/>
    <property type="project" value="UniProtKB-SubCell"/>
</dbReference>
<protein>
    <recommendedName>
        <fullName evidence="7">Cerato-platanin</fullName>
    </recommendedName>
</protein>
<dbReference type="InterPro" id="IPR036908">
    <property type="entry name" value="RlpA-like_sf"/>
</dbReference>
<evidence type="ECO:0000256" key="3">
    <source>
        <dbReference type="ARBA" id="ARBA00022525"/>
    </source>
</evidence>
<accession>A0A0C9V8L0</accession>